<dbReference type="PANTHER" id="PTHR48042:SF18">
    <property type="entry name" value="ABC TRANSPORTER G FAMILY MEMBER 12"/>
    <property type="match status" value="1"/>
</dbReference>
<proteinExistence type="inferred from homology"/>
<gene>
    <name evidence="4" type="primary">LOC120250133</name>
</gene>
<reference evidence="4" key="1">
    <citation type="submission" date="2025-08" db="UniProtKB">
        <authorList>
            <consortium name="RefSeq"/>
        </authorList>
    </citation>
    <scope>IDENTIFICATION</scope>
</reference>
<sequence length="162" mass="18604">MTMEMGFLGWGRWRRRALPHTWSGRISWLCCPTMALQGQQRSCSRASVVMRLPEGSWPSLDPLDLGSLHFLIHWQAYVTQENVLLGTLTVRETITYSAHLRLPTTMRKKEVQAVVERIQKFIVPPDVPPLKCRTYGCYLCDIWANNDAVRNVVHIQKGTVPE</sequence>
<keyword evidence="2" id="KW-0813">Transport</keyword>
<protein>
    <submittedName>
        <fullName evidence="4">ABC transporter G family member 1-like isoform X2</fullName>
    </submittedName>
</protein>
<dbReference type="PANTHER" id="PTHR48042">
    <property type="entry name" value="ABC TRANSPORTER G FAMILY MEMBER 11"/>
    <property type="match status" value="1"/>
</dbReference>
<evidence type="ECO:0000256" key="1">
    <source>
        <dbReference type="ARBA" id="ARBA00005814"/>
    </source>
</evidence>
<dbReference type="RefSeq" id="XP_039114848.1">
    <property type="nucleotide sequence ID" value="XM_039258914.1"/>
</dbReference>
<keyword evidence="3" id="KW-1185">Reference proteome</keyword>
<accession>A0AB40AIW6</accession>
<dbReference type="Proteomes" id="UP001515500">
    <property type="component" value="Chromosome 19"/>
</dbReference>
<dbReference type="InterPro" id="IPR052215">
    <property type="entry name" value="Plant_ABCG"/>
</dbReference>
<dbReference type="GeneID" id="120250133"/>
<name>A0AB40AIW6_DIOCR</name>
<comment type="similarity">
    <text evidence="1">Belongs to the ABC transporter superfamily. ABCG family. Eye pigment precursor importer (TC 3.A.1.204) subfamily.</text>
</comment>
<evidence type="ECO:0000313" key="4">
    <source>
        <dbReference type="RefSeq" id="XP_039114848.1"/>
    </source>
</evidence>
<evidence type="ECO:0000313" key="3">
    <source>
        <dbReference type="Proteomes" id="UP001515500"/>
    </source>
</evidence>
<organism evidence="3 4">
    <name type="scientific">Dioscorea cayennensis subsp. rotundata</name>
    <name type="common">White Guinea yam</name>
    <name type="synonym">Dioscorea rotundata</name>
    <dbReference type="NCBI Taxonomy" id="55577"/>
    <lineage>
        <taxon>Eukaryota</taxon>
        <taxon>Viridiplantae</taxon>
        <taxon>Streptophyta</taxon>
        <taxon>Embryophyta</taxon>
        <taxon>Tracheophyta</taxon>
        <taxon>Spermatophyta</taxon>
        <taxon>Magnoliopsida</taxon>
        <taxon>Liliopsida</taxon>
        <taxon>Dioscoreales</taxon>
        <taxon>Dioscoreaceae</taxon>
        <taxon>Dioscorea</taxon>
    </lineage>
</organism>
<dbReference type="AlphaFoldDB" id="A0AB40AIW6"/>
<evidence type="ECO:0000256" key="2">
    <source>
        <dbReference type="ARBA" id="ARBA00022448"/>
    </source>
</evidence>